<dbReference type="EMBL" id="CP104013">
    <property type="protein sequence ID" value="UYP47997.1"/>
    <property type="molecule type" value="Genomic_DNA"/>
</dbReference>
<proteinExistence type="predicted"/>
<sequence>MNQCTQAVHQIPQFRTRYPNFNKISFFKNLAKSVRYALGLPTTLIGRKWVLDDIIAILYYGWIRGVSIHHASEKLNR</sequence>
<accession>A0ABY6HYQ2</accession>
<protein>
    <submittedName>
        <fullName evidence="1">Uncharacterized protein</fullName>
    </submittedName>
</protein>
<gene>
    <name evidence="1" type="ORF">NEF87_004282</name>
</gene>
<evidence type="ECO:0000313" key="1">
    <source>
        <dbReference type="EMBL" id="UYP47997.1"/>
    </source>
</evidence>
<organism evidence="1 2">
    <name type="scientific">Candidatus Lokiarchaeum ossiferum</name>
    <dbReference type="NCBI Taxonomy" id="2951803"/>
    <lineage>
        <taxon>Archaea</taxon>
        <taxon>Promethearchaeati</taxon>
        <taxon>Promethearchaeota</taxon>
        <taxon>Promethearchaeia</taxon>
        <taxon>Promethearchaeales</taxon>
        <taxon>Promethearchaeaceae</taxon>
        <taxon>Candidatus Lokiarchaeum</taxon>
    </lineage>
</organism>
<dbReference type="Proteomes" id="UP001208689">
    <property type="component" value="Chromosome"/>
</dbReference>
<evidence type="ECO:0000313" key="2">
    <source>
        <dbReference type="Proteomes" id="UP001208689"/>
    </source>
</evidence>
<name>A0ABY6HYQ2_9ARCH</name>
<keyword evidence="2" id="KW-1185">Reference proteome</keyword>
<reference evidence="1" key="1">
    <citation type="submission" date="2022-09" db="EMBL/GenBank/DDBJ databases">
        <title>Actin cytoskeleton and complex cell architecture in an #Asgard archaeon.</title>
        <authorList>
            <person name="Ponce Toledo R.I."/>
            <person name="Schleper C."/>
            <person name="Rodrigues Oliveira T."/>
            <person name="Wollweber F."/>
            <person name="Xu J."/>
            <person name="Rittmann S."/>
            <person name="Klingl A."/>
            <person name="Pilhofer M."/>
        </authorList>
    </citation>
    <scope>NUCLEOTIDE SEQUENCE</scope>
    <source>
        <strain evidence="1">B-35</strain>
    </source>
</reference>